<accession>A0ABQ1NH24</accession>
<feature type="domain" description="SHS2" evidence="2">
    <location>
        <begin position="34"/>
        <end position="201"/>
    </location>
</feature>
<dbReference type="CDD" id="cd24049">
    <property type="entry name" value="ASKHA_NBD_PilM"/>
    <property type="match status" value="1"/>
</dbReference>
<dbReference type="InterPro" id="IPR050696">
    <property type="entry name" value="FtsA/MreB"/>
</dbReference>
<evidence type="ECO:0000313" key="3">
    <source>
        <dbReference type="EMBL" id="GGC76239.1"/>
    </source>
</evidence>
<dbReference type="InterPro" id="IPR003494">
    <property type="entry name" value="SHS2_FtsA"/>
</dbReference>
<dbReference type="InterPro" id="IPR018181">
    <property type="entry name" value="Heat_shock_70_CS"/>
</dbReference>
<evidence type="ECO:0000256" key="1">
    <source>
        <dbReference type="ARBA" id="ARBA00007381"/>
    </source>
</evidence>
<dbReference type="Gene3D" id="3.30.1490.300">
    <property type="match status" value="1"/>
</dbReference>
<dbReference type="SUPFAM" id="SSF53067">
    <property type="entry name" value="Actin-like ATPase domain"/>
    <property type="match status" value="2"/>
</dbReference>
<evidence type="ECO:0000259" key="2">
    <source>
        <dbReference type="SMART" id="SM00842"/>
    </source>
</evidence>
<dbReference type="SMART" id="SM00842">
    <property type="entry name" value="FtsA"/>
    <property type="match status" value="1"/>
</dbReference>
<dbReference type="Proteomes" id="UP000597301">
    <property type="component" value="Unassembled WGS sequence"/>
</dbReference>
<dbReference type="EMBL" id="BMHM01000001">
    <property type="protein sequence ID" value="GGC76239.1"/>
    <property type="molecule type" value="Genomic_DNA"/>
</dbReference>
<evidence type="ECO:0000313" key="4">
    <source>
        <dbReference type="Proteomes" id="UP000597301"/>
    </source>
</evidence>
<comment type="similarity">
    <text evidence="1">Belongs to the heat shock protein 70 family.</text>
</comment>
<dbReference type="InterPro" id="IPR005883">
    <property type="entry name" value="PilM"/>
</dbReference>
<dbReference type="PROSITE" id="PS01036">
    <property type="entry name" value="HSP70_3"/>
    <property type="match status" value="1"/>
</dbReference>
<dbReference type="Gene3D" id="3.30.420.40">
    <property type="match status" value="2"/>
</dbReference>
<dbReference type="PANTHER" id="PTHR32432">
    <property type="entry name" value="CELL DIVISION PROTEIN FTSA-RELATED"/>
    <property type="match status" value="1"/>
</dbReference>
<dbReference type="Pfam" id="PF11104">
    <property type="entry name" value="PilM_2"/>
    <property type="match status" value="1"/>
</dbReference>
<dbReference type="NCBIfam" id="TIGR01175">
    <property type="entry name" value="pilM"/>
    <property type="match status" value="1"/>
</dbReference>
<dbReference type="PIRSF" id="PIRSF019169">
    <property type="entry name" value="PilM"/>
    <property type="match status" value="1"/>
</dbReference>
<keyword evidence="4" id="KW-1185">Reference proteome</keyword>
<name>A0ABQ1NH24_9GAMM</name>
<proteinExistence type="inferred from homology"/>
<comment type="caution">
    <text evidence="3">The sequence shown here is derived from an EMBL/GenBank/DDBJ whole genome shotgun (WGS) entry which is preliminary data.</text>
</comment>
<protein>
    <submittedName>
        <fullName evidence="3">Pilus assembly protein PilM</fullName>
    </submittedName>
</protein>
<dbReference type="InterPro" id="IPR043129">
    <property type="entry name" value="ATPase_NBD"/>
</dbReference>
<gene>
    <name evidence="3" type="ORF">GCM10011382_02600</name>
</gene>
<organism evidence="3 4">
    <name type="scientific">Vreelandella lutescens</name>
    <dbReference type="NCBI Taxonomy" id="1602943"/>
    <lineage>
        <taxon>Bacteria</taxon>
        <taxon>Pseudomonadati</taxon>
        <taxon>Pseudomonadota</taxon>
        <taxon>Gammaproteobacteria</taxon>
        <taxon>Oceanospirillales</taxon>
        <taxon>Halomonadaceae</taxon>
        <taxon>Vreelandella</taxon>
    </lineage>
</organism>
<reference evidence="4" key="1">
    <citation type="journal article" date="2019" name="Int. J. Syst. Evol. Microbiol.">
        <title>The Global Catalogue of Microorganisms (GCM) 10K type strain sequencing project: providing services to taxonomists for standard genome sequencing and annotation.</title>
        <authorList>
            <consortium name="The Broad Institute Genomics Platform"/>
            <consortium name="The Broad Institute Genome Sequencing Center for Infectious Disease"/>
            <person name="Wu L."/>
            <person name="Ma J."/>
        </authorList>
    </citation>
    <scope>NUCLEOTIDE SEQUENCE [LARGE SCALE GENOMIC DNA]</scope>
    <source>
        <strain evidence="4">CGMCC 1.15122</strain>
    </source>
</reference>
<sequence>MACALTENHVTSKLARQAGGAELNMRLLKPSKGLIGVDITSATVKLLELKRCNDNYQVESYAVRPLREGAVVERRIRDINDVASVLSRAVEHAKPSTRKASVAVPASAAITKTLQFPVSLSEDEIEERIIAESDRHIPFPFSEVAFDFHCLGPAPFDEELQQVILVACRQQDVSQLTETLERAGLEPAAVDVETFAMERSLAELRRQLKVDNDPTACVGLVDIGANMNAFHVVRGGHIVYSRDTVFGGRQLTDAIRDHYAMSNEEAGFAKKRGGLPEDYHDKVLNPFLETVVQQVGRSLQLYYTAGRQHEVQHIVLAGGSSVIPGLAERIAEDSGMSVTIANPFQRMRVNKRLNIEALTNDAPAMLTAGGLAMRVGL</sequence>
<dbReference type="PANTHER" id="PTHR32432:SF3">
    <property type="entry name" value="ETHANOLAMINE UTILIZATION PROTEIN EUTJ"/>
    <property type="match status" value="1"/>
</dbReference>